<proteinExistence type="predicted"/>
<dbReference type="AlphaFoldDB" id="A0A0B0NW17"/>
<organism evidence="1 2">
    <name type="scientific">Gossypium arboreum</name>
    <name type="common">Tree cotton</name>
    <name type="synonym">Gossypium nanking</name>
    <dbReference type="NCBI Taxonomy" id="29729"/>
    <lineage>
        <taxon>Eukaryota</taxon>
        <taxon>Viridiplantae</taxon>
        <taxon>Streptophyta</taxon>
        <taxon>Embryophyta</taxon>
        <taxon>Tracheophyta</taxon>
        <taxon>Spermatophyta</taxon>
        <taxon>Magnoliopsida</taxon>
        <taxon>eudicotyledons</taxon>
        <taxon>Gunneridae</taxon>
        <taxon>Pentapetalae</taxon>
        <taxon>rosids</taxon>
        <taxon>malvids</taxon>
        <taxon>Malvales</taxon>
        <taxon>Malvaceae</taxon>
        <taxon>Malvoideae</taxon>
        <taxon>Gossypium</taxon>
    </lineage>
</organism>
<dbReference type="GO" id="GO:0000428">
    <property type="term" value="C:DNA-directed RNA polymerase complex"/>
    <property type="evidence" value="ECO:0007669"/>
    <property type="project" value="UniProtKB-KW"/>
</dbReference>
<gene>
    <name evidence="1" type="ORF">F383_24616</name>
</gene>
<keyword evidence="1" id="KW-0240">DNA-directed RNA polymerase</keyword>
<accession>A0A0B0NW17</accession>
<name>A0A0B0NW17_GOSAR</name>
<keyword evidence="1" id="KW-0804">Transcription</keyword>
<dbReference type="Proteomes" id="UP000032142">
    <property type="component" value="Unassembled WGS sequence"/>
</dbReference>
<evidence type="ECO:0000313" key="1">
    <source>
        <dbReference type="EMBL" id="KHG18703.1"/>
    </source>
</evidence>
<dbReference type="EMBL" id="KN411221">
    <property type="protein sequence ID" value="KHG18703.1"/>
    <property type="molecule type" value="Genomic_DNA"/>
</dbReference>
<sequence length="71" mass="7912">MDLTKLLSSLESYGNVKVQLCSYIEESEVVASPQVLYDYGIITTSDPLPFDYNGHYYGHQAGKTESVAMDE</sequence>
<keyword evidence="2" id="KW-1185">Reference proteome</keyword>
<protein>
    <submittedName>
        <fullName evidence="1">DNA-directed RNA polymerase subunit beta</fullName>
    </submittedName>
</protein>
<reference evidence="2" key="1">
    <citation type="submission" date="2014-09" db="EMBL/GenBank/DDBJ databases">
        <authorList>
            <person name="Mudge J."/>
            <person name="Ramaraj T."/>
            <person name="Lindquist I.E."/>
            <person name="Bharti A.K."/>
            <person name="Sundararajan A."/>
            <person name="Cameron C.T."/>
            <person name="Woodward J.E."/>
            <person name="May G.D."/>
            <person name="Brubaker C."/>
            <person name="Broadhvest J."/>
            <person name="Wilkins T.A."/>
        </authorList>
    </citation>
    <scope>NUCLEOTIDE SEQUENCE</scope>
    <source>
        <strain evidence="2">cv. AKA8401</strain>
    </source>
</reference>
<evidence type="ECO:0000313" key="2">
    <source>
        <dbReference type="Proteomes" id="UP000032142"/>
    </source>
</evidence>